<comment type="caution">
    <text evidence="1">The sequence shown here is derived from an EMBL/GenBank/DDBJ whole genome shotgun (WGS) entry which is preliminary data.</text>
</comment>
<evidence type="ECO:0000313" key="2">
    <source>
        <dbReference type="Proteomes" id="UP001358586"/>
    </source>
</evidence>
<organism evidence="1 2">
    <name type="scientific">Gossypium arboreum</name>
    <name type="common">Tree cotton</name>
    <name type="synonym">Gossypium nanking</name>
    <dbReference type="NCBI Taxonomy" id="29729"/>
    <lineage>
        <taxon>Eukaryota</taxon>
        <taxon>Viridiplantae</taxon>
        <taxon>Streptophyta</taxon>
        <taxon>Embryophyta</taxon>
        <taxon>Tracheophyta</taxon>
        <taxon>Spermatophyta</taxon>
        <taxon>Magnoliopsida</taxon>
        <taxon>eudicotyledons</taxon>
        <taxon>Gunneridae</taxon>
        <taxon>Pentapetalae</taxon>
        <taxon>rosids</taxon>
        <taxon>malvids</taxon>
        <taxon>Malvales</taxon>
        <taxon>Malvaceae</taxon>
        <taxon>Malvoideae</taxon>
        <taxon>Gossypium</taxon>
    </lineage>
</organism>
<reference evidence="1 2" key="1">
    <citation type="submission" date="2023-03" db="EMBL/GenBank/DDBJ databases">
        <title>WGS of Gossypium arboreum.</title>
        <authorList>
            <person name="Yu D."/>
        </authorList>
    </citation>
    <scope>NUCLEOTIDE SEQUENCE [LARGE SCALE GENOMIC DNA]</scope>
    <source>
        <tissue evidence="1">Leaf</tissue>
    </source>
</reference>
<evidence type="ECO:0008006" key="3">
    <source>
        <dbReference type="Google" id="ProtNLM"/>
    </source>
</evidence>
<dbReference type="EMBL" id="JARKNE010000008">
    <property type="protein sequence ID" value="KAK5812857.1"/>
    <property type="molecule type" value="Genomic_DNA"/>
</dbReference>
<gene>
    <name evidence="1" type="ORF">PVK06_028300</name>
</gene>
<dbReference type="Proteomes" id="UP001358586">
    <property type="component" value="Chromosome 8"/>
</dbReference>
<sequence>MGLISVKQRDGESLQDYVKRFHAVTLNRKNLEDQWAIDSFIMGVHSHQGSLSQSPRVQDEEWTTPNTKRKTHLRSVISISPLKRLHQQEKWKVEFNDEDEDSICNEEGNDPMVVSTTIAGFKVTRILVDSGSVVDVLIWDVYQKIRSKEQALRMANPLYSFANHPVEVKGCIIHLLPWRIVSTPPQNMLVLCGGPSNNL</sequence>
<name>A0ABR0P317_GOSAR</name>
<proteinExistence type="predicted"/>
<accession>A0ABR0P317</accession>
<evidence type="ECO:0000313" key="1">
    <source>
        <dbReference type="EMBL" id="KAK5812857.1"/>
    </source>
</evidence>
<protein>
    <recommendedName>
        <fullName evidence="3">Retrotransposon gag domain-containing protein</fullName>
    </recommendedName>
</protein>
<keyword evidence="2" id="KW-1185">Reference proteome</keyword>